<evidence type="ECO:0000256" key="4">
    <source>
        <dbReference type="ARBA" id="ARBA00022989"/>
    </source>
</evidence>
<dbReference type="InterPro" id="IPR003807">
    <property type="entry name" value="DUF202"/>
</dbReference>
<feature type="region of interest" description="Disordered" evidence="6">
    <location>
        <begin position="1"/>
        <end position="25"/>
    </location>
</feature>
<dbReference type="AlphaFoldDB" id="A0A9W6YWC9"/>
<dbReference type="GO" id="GO:0005886">
    <property type="term" value="C:plasma membrane"/>
    <property type="evidence" value="ECO:0007669"/>
    <property type="project" value="UniProtKB-SubCell"/>
</dbReference>
<dbReference type="EMBL" id="BSXU01000737">
    <property type="protein sequence ID" value="GMG21625.1"/>
    <property type="molecule type" value="Genomic_DNA"/>
</dbReference>
<sequence length="171" mass="18628">MASTPANNQRQQFNSQQQSTSATARRRFTVLTPKGASIKEPAQYFTYGALLLENKGSVARDHLASERTFLAWLRTSLSLASIGVGVTQLLKLGGSNENDEDDLLRKFSRGIGLAFLLIATFTLGIGTFRYFEVQRLLTSKNEFPASSVGVLAVCFAVVVLSVAVLIVVLRI</sequence>
<evidence type="ECO:0000313" key="9">
    <source>
        <dbReference type="EMBL" id="GMG21625.1"/>
    </source>
</evidence>
<gene>
    <name evidence="9" type="ORF">Amon01_000214300</name>
</gene>
<feature type="transmembrane region" description="Helical" evidence="7">
    <location>
        <begin position="143"/>
        <end position="169"/>
    </location>
</feature>
<accession>A0A9W6YWC9</accession>
<protein>
    <submittedName>
        <fullName evidence="9">Unnamed protein product</fullName>
    </submittedName>
</protein>
<keyword evidence="5 7" id="KW-0472">Membrane</keyword>
<dbReference type="Pfam" id="PF02656">
    <property type="entry name" value="DUF202"/>
    <property type="match status" value="1"/>
</dbReference>
<evidence type="ECO:0000256" key="7">
    <source>
        <dbReference type="SAM" id="Phobius"/>
    </source>
</evidence>
<evidence type="ECO:0000256" key="6">
    <source>
        <dbReference type="SAM" id="MobiDB-lite"/>
    </source>
</evidence>
<reference evidence="9" key="1">
    <citation type="submission" date="2023-04" db="EMBL/GenBank/DDBJ databases">
        <title>Ambrosiozyma monospora NBRC 1965.</title>
        <authorList>
            <person name="Ichikawa N."/>
            <person name="Sato H."/>
            <person name="Tonouchi N."/>
        </authorList>
    </citation>
    <scope>NUCLEOTIDE SEQUENCE</scope>
    <source>
        <strain evidence="9">NBRC 1965</strain>
    </source>
</reference>
<evidence type="ECO:0000256" key="1">
    <source>
        <dbReference type="ARBA" id="ARBA00004651"/>
    </source>
</evidence>
<comment type="subcellular location">
    <subcellularLocation>
        <location evidence="1">Cell membrane</location>
        <topology evidence="1">Multi-pass membrane protein</topology>
    </subcellularLocation>
</comment>
<comment type="caution">
    <text evidence="9">The sequence shown here is derived from an EMBL/GenBank/DDBJ whole genome shotgun (WGS) entry which is preliminary data.</text>
</comment>
<keyword evidence="4 7" id="KW-1133">Transmembrane helix</keyword>
<keyword evidence="10" id="KW-1185">Reference proteome</keyword>
<organism evidence="9 10">
    <name type="scientific">Ambrosiozyma monospora</name>
    <name type="common">Yeast</name>
    <name type="synonym">Endomycopsis monosporus</name>
    <dbReference type="NCBI Taxonomy" id="43982"/>
    <lineage>
        <taxon>Eukaryota</taxon>
        <taxon>Fungi</taxon>
        <taxon>Dikarya</taxon>
        <taxon>Ascomycota</taxon>
        <taxon>Saccharomycotina</taxon>
        <taxon>Pichiomycetes</taxon>
        <taxon>Pichiales</taxon>
        <taxon>Pichiaceae</taxon>
        <taxon>Ambrosiozyma</taxon>
    </lineage>
</organism>
<dbReference type="Proteomes" id="UP001165063">
    <property type="component" value="Unassembled WGS sequence"/>
</dbReference>
<evidence type="ECO:0000256" key="2">
    <source>
        <dbReference type="ARBA" id="ARBA00022475"/>
    </source>
</evidence>
<name>A0A9W6YWC9_AMBMO</name>
<evidence type="ECO:0000256" key="3">
    <source>
        <dbReference type="ARBA" id="ARBA00022692"/>
    </source>
</evidence>
<keyword evidence="2" id="KW-1003">Cell membrane</keyword>
<feature type="transmembrane region" description="Helical" evidence="7">
    <location>
        <begin position="111"/>
        <end position="131"/>
    </location>
</feature>
<evidence type="ECO:0000256" key="5">
    <source>
        <dbReference type="ARBA" id="ARBA00023136"/>
    </source>
</evidence>
<proteinExistence type="predicted"/>
<evidence type="ECO:0000313" key="10">
    <source>
        <dbReference type="Proteomes" id="UP001165063"/>
    </source>
</evidence>
<dbReference type="PANTHER" id="PTHR34187">
    <property type="entry name" value="FGR18P"/>
    <property type="match status" value="1"/>
</dbReference>
<feature type="compositionally biased region" description="Low complexity" evidence="6">
    <location>
        <begin position="1"/>
        <end position="23"/>
    </location>
</feature>
<dbReference type="InterPro" id="IPR052053">
    <property type="entry name" value="IM_YidH-like"/>
</dbReference>
<keyword evidence="3 7" id="KW-0812">Transmembrane</keyword>
<dbReference type="OrthoDB" id="199599at2759"/>
<dbReference type="PANTHER" id="PTHR34187:SF2">
    <property type="entry name" value="DUF202 DOMAIN-CONTAINING PROTEIN"/>
    <property type="match status" value="1"/>
</dbReference>
<feature type="domain" description="DUF202" evidence="8">
    <location>
        <begin position="60"/>
        <end position="135"/>
    </location>
</feature>
<evidence type="ECO:0000259" key="8">
    <source>
        <dbReference type="Pfam" id="PF02656"/>
    </source>
</evidence>